<gene>
    <name evidence="1" type="ORF">BN2475_630054</name>
</gene>
<dbReference type="AlphaFoldDB" id="A0A1N7SFN9"/>
<reference evidence="1 2" key="1">
    <citation type="submission" date="2016-12" db="EMBL/GenBank/DDBJ databases">
        <authorList>
            <person name="Song W.-J."/>
            <person name="Kurnit D.M."/>
        </authorList>
    </citation>
    <scope>NUCLEOTIDE SEQUENCE [LARGE SCALE GENOMIC DNA]</scope>
    <source>
        <strain evidence="1 2">STM7296</strain>
    </source>
</reference>
<evidence type="ECO:0000313" key="1">
    <source>
        <dbReference type="EMBL" id="SIT46213.1"/>
    </source>
</evidence>
<dbReference type="EMBL" id="CYGX02000063">
    <property type="protein sequence ID" value="SIT46213.1"/>
    <property type="molecule type" value="Genomic_DNA"/>
</dbReference>
<accession>A0A1N7SFN9</accession>
<proteinExistence type="predicted"/>
<protein>
    <submittedName>
        <fullName evidence="1">Uncharacterized protein</fullName>
    </submittedName>
</protein>
<evidence type="ECO:0000313" key="2">
    <source>
        <dbReference type="Proteomes" id="UP000187012"/>
    </source>
</evidence>
<name>A0A1N7SFN9_9BURK</name>
<organism evidence="1 2">
    <name type="scientific">Paraburkholderia ribeironis</name>
    <dbReference type="NCBI Taxonomy" id="1247936"/>
    <lineage>
        <taxon>Bacteria</taxon>
        <taxon>Pseudomonadati</taxon>
        <taxon>Pseudomonadota</taxon>
        <taxon>Betaproteobacteria</taxon>
        <taxon>Burkholderiales</taxon>
        <taxon>Burkholderiaceae</taxon>
        <taxon>Paraburkholderia</taxon>
    </lineage>
</organism>
<sequence>MPAEPAYEPNGLSDAELDLSGLVADRNVLDDRLAPTLIRSIHQKTIWQREKRPECPAPLSLNQEL</sequence>
<keyword evidence="2" id="KW-1185">Reference proteome</keyword>
<dbReference type="STRING" id="1247936.BN2475_630054"/>
<dbReference type="Proteomes" id="UP000187012">
    <property type="component" value="Unassembled WGS sequence"/>
</dbReference>